<evidence type="ECO:0000256" key="4">
    <source>
        <dbReference type="PROSITE-ProRule" id="PRU00433"/>
    </source>
</evidence>
<dbReference type="GO" id="GO:0009055">
    <property type="term" value="F:electron transfer activity"/>
    <property type="evidence" value="ECO:0007669"/>
    <property type="project" value="InterPro"/>
</dbReference>
<feature type="region of interest" description="Disordered" evidence="5">
    <location>
        <begin position="193"/>
        <end position="228"/>
    </location>
</feature>
<comment type="caution">
    <text evidence="7">The sequence shown here is derived from an EMBL/GenBank/DDBJ whole genome shotgun (WGS) entry which is preliminary data.</text>
</comment>
<evidence type="ECO:0000259" key="6">
    <source>
        <dbReference type="PROSITE" id="PS51007"/>
    </source>
</evidence>
<dbReference type="InterPro" id="IPR036909">
    <property type="entry name" value="Cyt_c-like_dom_sf"/>
</dbReference>
<feature type="compositionally biased region" description="Low complexity" evidence="5">
    <location>
        <begin position="208"/>
        <end position="228"/>
    </location>
</feature>
<evidence type="ECO:0000313" key="8">
    <source>
        <dbReference type="Proteomes" id="UP000316852"/>
    </source>
</evidence>
<sequence length="228" mass="24418">MFRATARWSLSVPAVVVALALVAGCSHRKSEPALEYMPNMAYSPAVKAQNEDPLRPGMSAMRPPVPGTVPRGFTPYRYGVEDSLAAQRDLVNPLPRTADVLGRGERVFMTYCVVCHGPKGDGQGYIVPKFPMPPSLLSQKVSGWPDGRIYHVITRGQNLMPNYASQIQPEDRWAVIHYVRALERAANPLPQDLAAAGIKPDTTAGETKAPAGPVPGAGEGKAPVGGKP</sequence>
<dbReference type="PANTHER" id="PTHR40394">
    <property type="entry name" value="LIPOPROTEIN-RELATED"/>
    <property type="match status" value="1"/>
</dbReference>
<dbReference type="PANTHER" id="PTHR40394:SF2">
    <property type="entry name" value="QUINOL:CYTOCHROME C OXIDOREDUCTASE MEMBRANE PROTEIN"/>
    <property type="match status" value="1"/>
</dbReference>
<evidence type="ECO:0000256" key="2">
    <source>
        <dbReference type="ARBA" id="ARBA00022723"/>
    </source>
</evidence>
<gene>
    <name evidence="7" type="ORF">E6K76_02880</name>
</gene>
<keyword evidence="3 4" id="KW-0408">Iron</keyword>
<evidence type="ECO:0000256" key="3">
    <source>
        <dbReference type="ARBA" id="ARBA00023004"/>
    </source>
</evidence>
<dbReference type="Proteomes" id="UP000316852">
    <property type="component" value="Unassembled WGS sequence"/>
</dbReference>
<dbReference type="AlphaFoldDB" id="A0A538T8X2"/>
<evidence type="ECO:0000256" key="1">
    <source>
        <dbReference type="ARBA" id="ARBA00022617"/>
    </source>
</evidence>
<keyword evidence="1 4" id="KW-0349">Heme</keyword>
<proteinExistence type="predicted"/>
<reference evidence="7 8" key="1">
    <citation type="journal article" date="2019" name="Nat. Microbiol.">
        <title>Mediterranean grassland soil C-N compound turnover is dependent on rainfall and depth, and is mediated by genomically divergent microorganisms.</title>
        <authorList>
            <person name="Diamond S."/>
            <person name="Andeer P.F."/>
            <person name="Li Z."/>
            <person name="Crits-Christoph A."/>
            <person name="Burstein D."/>
            <person name="Anantharaman K."/>
            <person name="Lane K.R."/>
            <person name="Thomas B.C."/>
            <person name="Pan C."/>
            <person name="Northen T.R."/>
            <person name="Banfield J.F."/>
        </authorList>
    </citation>
    <scope>NUCLEOTIDE SEQUENCE [LARGE SCALE GENOMIC DNA]</scope>
    <source>
        <strain evidence="7">WS_6</strain>
    </source>
</reference>
<dbReference type="InterPro" id="IPR009056">
    <property type="entry name" value="Cyt_c-like_dom"/>
</dbReference>
<protein>
    <submittedName>
        <fullName evidence="7">Cytochrome c</fullName>
    </submittedName>
</protein>
<dbReference type="Pfam" id="PF13442">
    <property type="entry name" value="Cytochrome_CBB3"/>
    <property type="match status" value="1"/>
</dbReference>
<evidence type="ECO:0000256" key="5">
    <source>
        <dbReference type="SAM" id="MobiDB-lite"/>
    </source>
</evidence>
<keyword evidence="2 4" id="KW-0479">Metal-binding</keyword>
<dbReference type="GO" id="GO:0020037">
    <property type="term" value="F:heme binding"/>
    <property type="evidence" value="ECO:0007669"/>
    <property type="project" value="InterPro"/>
</dbReference>
<feature type="domain" description="Cytochrome c" evidence="6">
    <location>
        <begin position="99"/>
        <end position="183"/>
    </location>
</feature>
<dbReference type="GO" id="GO:0046872">
    <property type="term" value="F:metal ion binding"/>
    <property type="evidence" value="ECO:0007669"/>
    <property type="project" value="UniProtKB-KW"/>
</dbReference>
<dbReference type="SUPFAM" id="SSF46626">
    <property type="entry name" value="Cytochrome c"/>
    <property type="match status" value="1"/>
</dbReference>
<dbReference type="PROSITE" id="PS51257">
    <property type="entry name" value="PROKAR_LIPOPROTEIN"/>
    <property type="match status" value="1"/>
</dbReference>
<accession>A0A538T8X2</accession>
<dbReference type="EMBL" id="VBOW01000017">
    <property type="protein sequence ID" value="TMQ60078.1"/>
    <property type="molecule type" value="Genomic_DNA"/>
</dbReference>
<dbReference type="PROSITE" id="PS51007">
    <property type="entry name" value="CYTC"/>
    <property type="match status" value="1"/>
</dbReference>
<name>A0A538T8X2_UNCEI</name>
<dbReference type="Gene3D" id="1.10.760.10">
    <property type="entry name" value="Cytochrome c-like domain"/>
    <property type="match status" value="1"/>
</dbReference>
<organism evidence="7 8">
    <name type="scientific">Eiseniibacteriota bacterium</name>
    <dbReference type="NCBI Taxonomy" id="2212470"/>
    <lineage>
        <taxon>Bacteria</taxon>
        <taxon>Candidatus Eiseniibacteriota</taxon>
    </lineage>
</organism>
<evidence type="ECO:0000313" key="7">
    <source>
        <dbReference type="EMBL" id="TMQ60078.1"/>
    </source>
</evidence>